<evidence type="ECO:0000313" key="1">
    <source>
        <dbReference type="EMBL" id="OCT79128.1"/>
    </source>
</evidence>
<dbReference type="Proteomes" id="UP000694892">
    <property type="component" value="Chromosome 5S"/>
</dbReference>
<gene>
    <name evidence="1" type="ORF">XELAEV_18030226mg</name>
</gene>
<proteinExistence type="predicted"/>
<sequence length="73" mass="7525">VRTSGAEIIGICHAAVAGIVNRDEEATIIHDNEYNMGGIPAQGADTALCVSAGRQRNCKSHVRPNAPAAADQA</sequence>
<feature type="non-terminal residue" evidence="1">
    <location>
        <position position="1"/>
    </location>
</feature>
<organism evidence="1 2">
    <name type="scientific">Xenopus laevis</name>
    <name type="common">African clawed frog</name>
    <dbReference type="NCBI Taxonomy" id="8355"/>
    <lineage>
        <taxon>Eukaryota</taxon>
        <taxon>Metazoa</taxon>
        <taxon>Chordata</taxon>
        <taxon>Craniata</taxon>
        <taxon>Vertebrata</taxon>
        <taxon>Euteleostomi</taxon>
        <taxon>Amphibia</taxon>
        <taxon>Batrachia</taxon>
        <taxon>Anura</taxon>
        <taxon>Pipoidea</taxon>
        <taxon>Pipidae</taxon>
        <taxon>Xenopodinae</taxon>
        <taxon>Xenopus</taxon>
        <taxon>Xenopus</taxon>
    </lineage>
</organism>
<reference evidence="2" key="1">
    <citation type="journal article" date="2016" name="Nature">
        <title>Genome evolution in the allotetraploid frog Xenopus laevis.</title>
        <authorList>
            <person name="Session A.M."/>
            <person name="Uno Y."/>
            <person name="Kwon T."/>
            <person name="Chapman J.A."/>
            <person name="Toyoda A."/>
            <person name="Takahashi S."/>
            <person name="Fukui A."/>
            <person name="Hikosaka A."/>
            <person name="Suzuki A."/>
            <person name="Kondo M."/>
            <person name="van Heeringen S.J."/>
            <person name="Quigley I."/>
            <person name="Heinz S."/>
            <person name="Ogino H."/>
            <person name="Ochi H."/>
            <person name="Hellsten U."/>
            <person name="Lyons J.B."/>
            <person name="Simakov O."/>
            <person name="Putnam N."/>
            <person name="Stites J."/>
            <person name="Kuroki Y."/>
            <person name="Tanaka T."/>
            <person name="Michiue T."/>
            <person name="Watanabe M."/>
            <person name="Bogdanovic O."/>
            <person name="Lister R."/>
            <person name="Georgiou G."/>
            <person name="Paranjpe S.S."/>
            <person name="van Kruijsbergen I."/>
            <person name="Shu S."/>
            <person name="Carlson J."/>
            <person name="Kinoshita T."/>
            <person name="Ohta Y."/>
            <person name="Mawaribuchi S."/>
            <person name="Jenkins J."/>
            <person name="Grimwood J."/>
            <person name="Schmutz J."/>
            <person name="Mitros T."/>
            <person name="Mozaffari S.V."/>
            <person name="Suzuki Y."/>
            <person name="Haramoto Y."/>
            <person name="Yamamoto T.S."/>
            <person name="Takagi C."/>
            <person name="Heald R."/>
            <person name="Miller K."/>
            <person name="Haudenschild C."/>
            <person name="Kitzman J."/>
            <person name="Nakayama T."/>
            <person name="Izutsu Y."/>
            <person name="Robert J."/>
            <person name="Fortriede J."/>
            <person name="Burns K."/>
            <person name="Lotay V."/>
            <person name="Karimi K."/>
            <person name="Yasuoka Y."/>
            <person name="Dichmann D.S."/>
            <person name="Flajnik M.F."/>
            <person name="Houston D.W."/>
            <person name="Shendure J."/>
            <person name="DuPasquier L."/>
            <person name="Vize P.D."/>
            <person name="Zorn A.M."/>
            <person name="Ito M."/>
            <person name="Marcotte E.M."/>
            <person name="Wallingford J.B."/>
            <person name="Ito Y."/>
            <person name="Asashima M."/>
            <person name="Ueno N."/>
            <person name="Matsuda Y."/>
            <person name="Veenstra G.J."/>
            <person name="Fujiyama A."/>
            <person name="Harland R.M."/>
            <person name="Taira M."/>
            <person name="Rokhsar D.S."/>
        </authorList>
    </citation>
    <scope>NUCLEOTIDE SEQUENCE [LARGE SCALE GENOMIC DNA]</scope>
    <source>
        <strain evidence="2">J</strain>
    </source>
</reference>
<name>A0A974HIK5_XENLA</name>
<evidence type="ECO:0000313" key="2">
    <source>
        <dbReference type="Proteomes" id="UP000694892"/>
    </source>
</evidence>
<dbReference type="EMBL" id="CM004475">
    <property type="protein sequence ID" value="OCT79128.1"/>
    <property type="molecule type" value="Genomic_DNA"/>
</dbReference>
<accession>A0A974HIK5</accession>
<protein>
    <submittedName>
        <fullName evidence="1">Uncharacterized protein</fullName>
    </submittedName>
</protein>
<dbReference type="AlphaFoldDB" id="A0A974HIK5"/>